<feature type="transmembrane region" description="Helical" evidence="16">
    <location>
        <begin position="7"/>
        <end position="24"/>
    </location>
</feature>
<feature type="transmembrane region" description="Helical" evidence="16">
    <location>
        <begin position="44"/>
        <end position="70"/>
    </location>
</feature>
<dbReference type="InterPro" id="IPR002429">
    <property type="entry name" value="CcO_II-like_C"/>
</dbReference>
<proteinExistence type="inferred from homology"/>
<comment type="caution">
    <text evidence="19">The sequence shown here is derived from an EMBL/GenBank/DDBJ whole genome shotgun (WGS) entry which is preliminary data.</text>
</comment>
<comment type="similarity">
    <text evidence="2 14">Belongs to the cytochrome c oxidase subunit 2 family.</text>
</comment>
<keyword evidence="8 14" id="KW-0249">Electron transport</keyword>
<comment type="subcellular location">
    <subcellularLocation>
        <location evidence="14">Cell membrane</location>
        <topology evidence="14">Multi-pass membrane protein</topology>
    </subcellularLocation>
    <subcellularLocation>
        <location evidence="1">Membrane</location>
        <topology evidence="1">Multi-pass membrane protein</topology>
    </subcellularLocation>
</comment>
<dbReference type="GO" id="GO:0005507">
    <property type="term" value="F:copper ion binding"/>
    <property type="evidence" value="ECO:0007669"/>
    <property type="project" value="InterPro"/>
</dbReference>
<keyword evidence="7" id="KW-1278">Translocase</keyword>
<evidence type="ECO:0000256" key="15">
    <source>
        <dbReference type="RuleBase" id="RU004024"/>
    </source>
</evidence>
<dbReference type="PANTHER" id="PTHR22888">
    <property type="entry name" value="CYTOCHROME C OXIDASE, SUBUNIT II"/>
    <property type="match status" value="1"/>
</dbReference>
<feature type="domain" description="Cytochrome oxidase subunit II copper A binding" evidence="17">
    <location>
        <begin position="179"/>
        <end position="290"/>
    </location>
</feature>
<evidence type="ECO:0000313" key="19">
    <source>
        <dbReference type="EMBL" id="HFM99541.1"/>
    </source>
</evidence>
<reference evidence="19" key="1">
    <citation type="journal article" date="2020" name="mSystems">
        <title>Genome- and Community-Level Interaction Insights into Carbon Utilization and Element Cycling Functions of Hydrothermarchaeota in Hydrothermal Sediment.</title>
        <authorList>
            <person name="Zhou Z."/>
            <person name="Liu Y."/>
            <person name="Xu W."/>
            <person name="Pan J."/>
            <person name="Luo Z.H."/>
            <person name="Li M."/>
        </authorList>
    </citation>
    <scope>NUCLEOTIDE SEQUENCE [LARGE SCALE GENOMIC DNA]</scope>
    <source>
        <strain evidence="19">SpSt-418</strain>
    </source>
</reference>
<evidence type="ECO:0000256" key="11">
    <source>
        <dbReference type="ARBA" id="ARBA00023136"/>
    </source>
</evidence>
<dbReference type="Gene3D" id="2.60.40.420">
    <property type="entry name" value="Cupredoxins - blue copper proteins"/>
    <property type="match status" value="1"/>
</dbReference>
<comment type="catalytic activity">
    <reaction evidence="13 15">
        <text>4 Fe(II)-[cytochrome c] + O2 + 8 H(+)(in) = 4 Fe(III)-[cytochrome c] + 2 H2O + 4 H(+)(out)</text>
        <dbReference type="Rhea" id="RHEA:11436"/>
        <dbReference type="Rhea" id="RHEA-COMP:10350"/>
        <dbReference type="Rhea" id="RHEA-COMP:14399"/>
        <dbReference type="ChEBI" id="CHEBI:15377"/>
        <dbReference type="ChEBI" id="CHEBI:15378"/>
        <dbReference type="ChEBI" id="CHEBI:15379"/>
        <dbReference type="ChEBI" id="CHEBI:29033"/>
        <dbReference type="ChEBI" id="CHEBI:29034"/>
        <dbReference type="EC" id="7.1.1.9"/>
    </reaction>
</comment>
<dbReference type="PROSITE" id="PS50857">
    <property type="entry name" value="COX2_CUA"/>
    <property type="match status" value="1"/>
</dbReference>
<keyword evidence="4 14" id="KW-0679">Respiratory chain</keyword>
<dbReference type="GO" id="GO:0004129">
    <property type="term" value="F:cytochrome-c oxidase activity"/>
    <property type="evidence" value="ECO:0007669"/>
    <property type="project" value="UniProtKB-EC"/>
</dbReference>
<keyword evidence="5 14" id="KW-0812">Transmembrane</keyword>
<comment type="function">
    <text evidence="12 15">Subunits I and II form the functional core of the enzyme complex. Electrons originating in cytochrome c are transferred via heme a and Cu(A) to the binuclear center formed by heme a3 and Cu(B).</text>
</comment>
<evidence type="ECO:0000256" key="3">
    <source>
        <dbReference type="ARBA" id="ARBA00022448"/>
    </source>
</evidence>
<dbReference type="InterPro" id="IPR001505">
    <property type="entry name" value="Copper_CuA"/>
</dbReference>
<feature type="domain" description="Cytochrome oxidase subunit II transmembrane region profile" evidence="18">
    <location>
        <begin position="21"/>
        <end position="119"/>
    </location>
</feature>
<evidence type="ECO:0000259" key="17">
    <source>
        <dbReference type="PROSITE" id="PS50857"/>
    </source>
</evidence>
<dbReference type="EMBL" id="DSRU01000254">
    <property type="protein sequence ID" value="HFM99541.1"/>
    <property type="molecule type" value="Genomic_DNA"/>
</dbReference>
<evidence type="ECO:0000256" key="6">
    <source>
        <dbReference type="ARBA" id="ARBA00022723"/>
    </source>
</evidence>
<dbReference type="PRINTS" id="PR01166">
    <property type="entry name" value="CYCOXIDASEII"/>
</dbReference>
<dbReference type="InterPro" id="IPR008972">
    <property type="entry name" value="Cupredoxin"/>
</dbReference>
<keyword evidence="3 14" id="KW-0813">Transport</keyword>
<dbReference type="CDD" id="cd13919">
    <property type="entry name" value="CuRO_HCO_II_like_5"/>
    <property type="match status" value="1"/>
</dbReference>
<dbReference type="FunFam" id="1.10.287.90:FF:000013">
    <property type="entry name" value="Cytochrome c oxidase subunit 2"/>
    <property type="match status" value="1"/>
</dbReference>
<evidence type="ECO:0000256" key="4">
    <source>
        <dbReference type="ARBA" id="ARBA00022660"/>
    </source>
</evidence>
<dbReference type="SUPFAM" id="SSF81464">
    <property type="entry name" value="Cytochrome c oxidase subunit II-like, transmembrane region"/>
    <property type="match status" value="1"/>
</dbReference>
<accession>A0A7C3PRP1</accession>
<keyword evidence="10 15" id="KW-0186">Copper</keyword>
<name>A0A7C3PRP1_9CYAN</name>
<evidence type="ECO:0000256" key="5">
    <source>
        <dbReference type="ARBA" id="ARBA00022692"/>
    </source>
</evidence>
<dbReference type="EC" id="7.1.1.9" evidence="15"/>
<dbReference type="PROSITE" id="PS50999">
    <property type="entry name" value="COX2_TM"/>
    <property type="match status" value="1"/>
</dbReference>
<evidence type="ECO:0000256" key="13">
    <source>
        <dbReference type="ARBA" id="ARBA00047816"/>
    </source>
</evidence>
<dbReference type="InterPro" id="IPR045187">
    <property type="entry name" value="CcO_II"/>
</dbReference>
<sequence>MNIPSSILTMLVGIGLTLVSLWYGQNHGLMPAEASVEAPIIDGLFNLMLTIGTGLFLLVQGVIVVSIIRFRRRKDDLTDGPPIHGNIPLEILWTAIPAVIVLMLSVYSFDVYGQIGGLGGGMDHSVAHHSAGQHQMVSKPGAAIAAPLTEPVMMAAAEPSGIGGKTAPDSPTYNPPSANAPYEIQTMGLQYAWLFTYPDTGIVSVELHVPVGREIVLNISAQDVIHAFWVPEYRLKQDAIPGQQTQIRFTPKTAGEYPVICAELCGPYHGAMKTKVIAETPEDFATWVQEQKVASAQGLDQAIAAVNLAEQTPDQFLEPYVQQSFGVEPSMLNQLHSMSHAAHAHASAS</sequence>
<keyword evidence="6 15" id="KW-0479">Metal-binding</keyword>
<comment type="cofactor">
    <cofactor evidence="15">
        <name>Cu cation</name>
        <dbReference type="ChEBI" id="CHEBI:23378"/>
    </cofactor>
    <text evidence="15">Binds a copper A center.</text>
</comment>
<organism evidence="19">
    <name type="scientific">Oscillatoriales cyanobacterium SpSt-418</name>
    <dbReference type="NCBI Taxonomy" id="2282169"/>
    <lineage>
        <taxon>Bacteria</taxon>
        <taxon>Bacillati</taxon>
        <taxon>Cyanobacteriota</taxon>
        <taxon>Cyanophyceae</taxon>
        <taxon>Oscillatoriophycideae</taxon>
        <taxon>Oscillatoriales</taxon>
    </lineage>
</organism>
<evidence type="ECO:0000256" key="2">
    <source>
        <dbReference type="ARBA" id="ARBA00007866"/>
    </source>
</evidence>
<evidence type="ECO:0000256" key="9">
    <source>
        <dbReference type="ARBA" id="ARBA00022989"/>
    </source>
</evidence>
<gene>
    <name evidence="19" type="ORF">ENR64_17610</name>
</gene>
<dbReference type="GO" id="GO:0042773">
    <property type="term" value="P:ATP synthesis coupled electron transport"/>
    <property type="evidence" value="ECO:0007669"/>
    <property type="project" value="TreeGrafter"/>
</dbReference>
<dbReference type="Pfam" id="PF02790">
    <property type="entry name" value="COX2_TM"/>
    <property type="match status" value="1"/>
</dbReference>
<keyword evidence="9 16" id="KW-1133">Transmembrane helix</keyword>
<evidence type="ECO:0000256" key="8">
    <source>
        <dbReference type="ARBA" id="ARBA00022982"/>
    </source>
</evidence>
<dbReference type="Gene3D" id="1.10.287.90">
    <property type="match status" value="1"/>
</dbReference>
<dbReference type="InterPro" id="IPR036257">
    <property type="entry name" value="Cyt_c_oxidase_su2_TM_sf"/>
</dbReference>
<keyword evidence="11 16" id="KW-0472">Membrane</keyword>
<dbReference type="AlphaFoldDB" id="A0A7C3PRP1"/>
<dbReference type="InterPro" id="IPR011759">
    <property type="entry name" value="Cyt_c_oxidase_su2_TM_dom"/>
</dbReference>
<feature type="transmembrane region" description="Helical" evidence="16">
    <location>
        <begin position="91"/>
        <end position="109"/>
    </location>
</feature>
<dbReference type="SUPFAM" id="SSF49503">
    <property type="entry name" value="Cupredoxins"/>
    <property type="match status" value="1"/>
</dbReference>
<evidence type="ECO:0000256" key="14">
    <source>
        <dbReference type="RuleBase" id="RU000456"/>
    </source>
</evidence>
<evidence type="ECO:0000256" key="1">
    <source>
        <dbReference type="ARBA" id="ARBA00004141"/>
    </source>
</evidence>
<dbReference type="Pfam" id="PF00116">
    <property type="entry name" value="COX2"/>
    <property type="match status" value="1"/>
</dbReference>
<evidence type="ECO:0000256" key="16">
    <source>
        <dbReference type="SAM" id="Phobius"/>
    </source>
</evidence>
<evidence type="ECO:0000256" key="10">
    <source>
        <dbReference type="ARBA" id="ARBA00023008"/>
    </source>
</evidence>
<protein>
    <recommendedName>
        <fullName evidence="15">Cytochrome c oxidase subunit 2</fullName>
        <ecNumber evidence="15">7.1.1.9</ecNumber>
    </recommendedName>
</protein>
<evidence type="ECO:0000256" key="7">
    <source>
        <dbReference type="ARBA" id="ARBA00022967"/>
    </source>
</evidence>
<dbReference type="PANTHER" id="PTHR22888:SF9">
    <property type="entry name" value="CYTOCHROME C OXIDASE SUBUNIT 2"/>
    <property type="match status" value="1"/>
</dbReference>
<dbReference type="PROSITE" id="PS00078">
    <property type="entry name" value="COX2"/>
    <property type="match status" value="1"/>
</dbReference>
<evidence type="ECO:0000259" key="18">
    <source>
        <dbReference type="PROSITE" id="PS50999"/>
    </source>
</evidence>
<evidence type="ECO:0000256" key="12">
    <source>
        <dbReference type="ARBA" id="ARBA00024688"/>
    </source>
</evidence>
<dbReference type="GO" id="GO:0005886">
    <property type="term" value="C:plasma membrane"/>
    <property type="evidence" value="ECO:0007669"/>
    <property type="project" value="UniProtKB-SubCell"/>
</dbReference>